<feature type="compositionally biased region" description="Low complexity" evidence="6">
    <location>
        <begin position="181"/>
        <end position="196"/>
    </location>
</feature>
<dbReference type="PROSITE" id="PS00197">
    <property type="entry name" value="2FE2S_FER_1"/>
    <property type="match status" value="1"/>
</dbReference>
<dbReference type="InterPro" id="IPR036884">
    <property type="entry name" value="2Fe-2S-bd_dom_sf"/>
</dbReference>
<dbReference type="InterPro" id="IPR012675">
    <property type="entry name" value="Beta-grasp_dom_sf"/>
</dbReference>
<dbReference type="RefSeq" id="WP_326019341.1">
    <property type="nucleotide sequence ID" value="NZ_JAOZYC010000134.1"/>
</dbReference>
<dbReference type="SUPFAM" id="SSF54292">
    <property type="entry name" value="2Fe-2S ferredoxin-like"/>
    <property type="match status" value="1"/>
</dbReference>
<dbReference type="InterPro" id="IPR002888">
    <property type="entry name" value="2Fe-2S-bd"/>
</dbReference>
<dbReference type="PROSITE" id="PS51085">
    <property type="entry name" value="2FE2S_FER_2"/>
    <property type="match status" value="1"/>
</dbReference>
<keyword evidence="5" id="KW-0411">Iron-sulfur</keyword>
<evidence type="ECO:0000256" key="2">
    <source>
        <dbReference type="ARBA" id="ARBA00022723"/>
    </source>
</evidence>
<organism evidence="8 9">
    <name type="scientific">Streptomyces endophyticus</name>
    <dbReference type="NCBI Taxonomy" id="714166"/>
    <lineage>
        <taxon>Bacteria</taxon>
        <taxon>Bacillati</taxon>
        <taxon>Actinomycetota</taxon>
        <taxon>Actinomycetes</taxon>
        <taxon>Kitasatosporales</taxon>
        <taxon>Streptomycetaceae</taxon>
        <taxon>Streptomyces</taxon>
    </lineage>
</organism>
<proteinExistence type="predicted"/>
<dbReference type="EMBL" id="JAOZYC010000134">
    <property type="protein sequence ID" value="MEB8340464.1"/>
    <property type="molecule type" value="Genomic_DNA"/>
</dbReference>
<evidence type="ECO:0000256" key="6">
    <source>
        <dbReference type="SAM" id="MobiDB-lite"/>
    </source>
</evidence>
<sequence length="196" mass="21174">MTSVTPAARPARTPPLAEPSGWHEIHLTVNGEPVTAQVESRLLLSDFLRDRLRLTGTHVGCEHGVCGACTVLVDGTPVRSCLTLAVQCEGAELRTVEGLARPDAPLTPVQEAFHTCHGMQCGFCTPGFLMTATALTEQDERPDDTEVADALSGHLCRCTGYRGIRRALGRALDETYETATDSQHPQHSQQDSRQGE</sequence>
<dbReference type="InterPro" id="IPR001041">
    <property type="entry name" value="2Fe-2S_ferredoxin-type"/>
</dbReference>
<reference evidence="8 9" key="1">
    <citation type="submission" date="2022-10" db="EMBL/GenBank/DDBJ databases">
        <authorList>
            <person name="Xie J."/>
            <person name="Shen N."/>
        </authorList>
    </citation>
    <scope>NUCLEOTIDE SEQUENCE [LARGE SCALE GENOMIC DNA]</scope>
    <source>
        <strain evidence="8 9">YIM65594</strain>
    </source>
</reference>
<dbReference type="Proteomes" id="UP001354931">
    <property type="component" value="Unassembled WGS sequence"/>
</dbReference>
<dbReference type="Gene3D" id="1.10.150.120">
    <property type="entry name" value="[2Fe-2S]-binding domain"/>
    <property type="match status" value="1"/>
</dbReference>
<keyword evidence="2" id="KW-0479">Metal-binding</keyword>
<protein>
    <submittedName>
        <fullName evidence="8">(2Fe-2S)-binding protein</fullName>
    </submittedName>
</protein>
<keyword evidence="9" id="KW-1185">Reference proteome</keyword>
<evidence type="ECO:0000259" key="7">
    <source>
        <dbReference type="PROSITE" id="PS51085"/>
    </source>
</evidence>
<comment type="caution">
    <text evidence="8">The sequence shown here is derived from an EMBL/GenBank/DDBJ whole genome shotgun (WGS) entry which is preliminary data.</text>
</comment>
<evidence type="ECO:0000256" key="3">
    <source>
        <dbReference type="ARBA" id="ARBA00023002"/>
    </source>
</evidence>
<dbReference type="Gene3D" id="3.10.20.30">
    <property type="match status" value="1"/>
</dbReference>
<evidence type="ECO:0000256" key="5">
    <source>
        <dbReference type="ARBA" id="ARBA00023014"/>
    </source>
</evidence>
<dbReference type="Pfam" id="PF00111">
    <property type="entry name" value="Fer2"/>
    <property type="match status" value="1"/>
</dbReference>
<gene>
    <name evidence="8" type="ORF">OKJ99_23505</name>
</gene>
<dbReference type="PANTHER" id="PTHR44379">
    <property type="entry name" value="OXIDOREDUCTASE WITH IRON-SULFUR SUBUNIT"/>
    <property type="match status" value="1"/>
</dbReference>
<name>A0ABU6F8V9_9ACTN</name>
<dbReference type="PANTHER" id="PTHR44379:SF5">
    <property type="entry name" value="OXIDOREDUCTASE WITH IRON-SULFUR SUBUNIT"/>
    <property type="match status" value="1"/>
</dbReference>
<accession>A0ABU6F8V9</accession>
<dbReference type="InterPro" id="IPR006058">
    <property type="entry name" value="2Fe2S_fd_BS"/>
</dbReference>
<evidence type="ECO:0000313" key="8">
    <source>
        <dbReference type="EMBL" id="MEB8340464.1"/>
    </source>
</evidence>
<feature type="region of interest" description="Disordered" evidence="6">
    <location>
        <begin position="175"/>
        <end position="196"/>
    </location>
</feature>
<keyword evidence="1" id="KW-0001">2Fe-2S</keyword>
<keyword evidence="3" id="KW-0560">Oxidoreductase</keyword>
<keyword evidence="4" id="KW-0408">Iron</keyword>
<evidence type="ECO:0000256" key="4">
    <source>
        <dbReference type="ARBA" id="ARBA00023004"/>
    </source>
</evidence>
<dbReference type="Pfam" id="PF01799">
    <property type="entry name" value="Fer2_2"/>
    <property type="match status" value="1"/>
</dbReference>
<feature type="domain" description="2Fe-2S ferredoxin-type" evidence="7">
    <location>
        <begin position="23"/>
        <end position="99"/>
    </location>
</feature>
<evidence type="ECO:0000256" key="1">
    <source>
        <dbReference type="ARBA" id="ARBA00022714"/>
    </source>
</evidence>
<dbReference type="SUPFAM" id="SSF47741">
    <property type="entry name" value="CO dehydrogenase ISP C-domain like"/>
    <property type="match status" value="1"/>
</dbReference>
<dbReference type="InterPro" id="IPR036010">
    <property type="entry name" value="2Fe-2S_ferredoxin-like_sf"/>
</dbReference>
<evidence type="ECO:0000313" key="9">
    <source>
        <dbReference type="Proteomes" id="UP001354931"/>
    </source>
</evidence>
<dbReference type="CDD" id="cd00207">
    <property type="entry name" value="fer2"/>
    <property type="match status" value="1"/>
</dbReference>
<dbReference type="InterPro" id="IPR051452">
    <property type="entry name" value="Diverse_Oxidoreductases"/>
</dbReference>